<dbReference type="SUPFAM" id="SSF51735">
    <property type="entry name" value="NAD(P)-binding Rossmann-fold domains"/>
    <property type="match status" value="1"/>
</dbReference>
<dbReference type="PRINTS" id="PR00080">
    <property type="entry name" value="SDRFAMILY"/>
</dbReference>
<organism evidence="5 6">
    <name type="scientific">Streptomyces xanthii</name>
    <dbReference type="NCBI Taxonomy" id="2768069"/>
    <lineage>
        <taxon>Bacteria</taxon>
        <taxon>Bacillati</taxon>
        <taxon>Actinomycetota</taxon>
        <taxon>Actinomycetes</taxon>
        <taxon>Kitasatosporales</taxon>
        <taxon>Streptomycetaceae</taxon>
        <taxon>Streptomyces</taxon>
    </lineage>
</organism>
<dbReference type="InterPro" id="IPR036291">
    <property type="entry name" value="NAD(P)-bd_dom_sf"/>
</dbReference>
<dbReference type="Gene3D" id="3.40.50.720">
    <property type="entry name" value="NAD(P)-binding Rossmann-like Domain"/>
    <property type="match status" value="1"/>
</dbReference>
<feature type="region of interest" description="Disordered" evidence="3">
    <location>
        <begin position="1"/>
        <end position="60"/>
    </location>
</feature>
<dbReference type="SMART" id="SM00822">
    <property type="entry name" value="PKS_KR"/>
    <property type="match status" value="1"/>
</dbReference>
<dbReference type="PRINTS" id="PR00081">
    <property type="entry name" value="GDHRDH"/>
</dbReference>
<evidence type="ECO:0000256" key="3">
    <source>
        <dbReference type="SAM" id="MobiDB-lite"/>
    </source>
</evidence>
<dbReference type="GO" id="GO:0016616">
    <property type="term" value="F:oxidoreductase activity, acting on the CH-OH group of donors, NAD or NADP as acceptor"/>
    <property type="evidence" value="ECO:0007669"/>
    <property type="project" value="TreeGrafter"/>
</dbReference>
<dbReference type="InterPro" id="IPR057326">
    <property type="entry name" value="KR_dom"/>
</dbReference>
<dbReference type="FunFam" id="3.40.50.720:FF:000084">
    <property type="entry name" value="Short-chain dehydrogenase reductase"/>
    <property type="match status" value="1"/>
</dbReference>
<evidence type="ECO:0000313" key="6">
    <source>
        <dbReference type="Proteomes" id="UP000516428"/>
    </source>
</evidence>
<dbReference type="CDD" id="cd05233">
    <property type="entry name" value="SDR_c"/>
    <property type="match status" value="1"/>
</dbReference>
<dbReference type="EMBL" id="CP061281">
    <property type="protein sequence ID" value="QNS07684.1"/>
    <property type="molecule type" value="Genomic_DNA"/>
</dbReference>
<feature type="compositionally biased region" description="Basic and acidic residues" evidence="3">
    <location>
        <begin position="29"/>
        <end position="49"/>
    </location>
</feature>
<reference evidence="5 6" key="1">
    <citation type="submission" date="2020-09" db="EMBL/GenBank/DDBJ databases">
        <title>A novel species.</title>
        <authorList>
            <person name="Gao J."/>
        </authorList>
    </citation>
    <scope>NUCLEOTIDE SEQUENCE [LARGE SCALE GENOMIC DNA]</scope>
    <source>
        <strain evidence="5 6">CRXT-Y-14</strain>
    </source>
</reference>
<dbReference type="InterPro" id="IPR002347">
    <property type="entry name" value="SDR_fam"/>
</dbReference>
<dbReference type="PANTHER" id="PTHR42760:SF133">
    <property type="entry name" value="3-OXOACYL-[ACYL-CARRIER-PROTEIN] REDUCTASE"/>
    <property type="match status" value="1"/>
</dbReference>
<evidence type="ECO:0000256" key="2">
    <source>
        <dbReference type="ARBA" id="ARBA00023002"/>
    </source>
</evidence>
<proteinExistence type="inferred from homology"/>
<keyword evidence="6" id="KW-1185">Reference proteome</keyword>
<name>A0A7H1BG29_9ACTN</name>
<feature type="domain" description="Ketoreductase" evidence="4">
    <location>
        <begin position="71"/>
        <end position="241"/>
    </location>
</feature>
<dbReference type="PANTHER" id="PTHR42760">
    <property type="entry name" value="SHORT-CHAIN DEHYDROGENASES/REDUCTASES FAMILY MEMBER"/>
    <property type="match status" value="1"/>
</dbReference>
<comment type="similarity">
    <text evidence="1">Belongs to the short-chain dehydrogenases/reductases (SDR) family.</text>
</comment>
<sequence length="306" mass="32125">MAPPGGRVHERGPRPGLHGDLPRRLRGLTRTERDARSRRTNATHERNEPTQRTNRRRGGVVTEQLVDLTGKIVVVTGAAQGQGAEHARLCARLGARVVLTDLEASAVRAVADEIGPAALGLALDVGSENAWREVMEEVRERFGRVDVLVNNAAAYRKVPLAELSEKELLTTLQINLVGPVLGIKAVTPLMSEHGGSVINISSTAGLNGYEGGLAYSASKFGLRGASRSAAKELGPLGIRVNCICPGPIDTAMISEETRSGGGAVAHLPIPRPGRPAEVSALVAFLASDAGSYCTGQDFVVDGGQTA</sequence>
<dbReference type="KEGG" id="sxn:IAG42_31490"/>
<evidence type="ECO:0000256" key="1">
    <source>
        <dbReference type="ARBA" id="ARBA00006484"/>
    </source>
</evidence>
<dbReference type="Proteomes" id="UP000516428">
    <property type="component" value="Chromosome"/>
</dbReference>
<dbReference type="Pfam" id="PF13561">
    <property type="entry name" value="adh_short_C2"/>
    <property type="match status" value="1"/>
</dbReference>
<accession>A0A7H1BG29</accession>
<gene>
    <name evidence="5" type="ORF">IAG42_31490</name>
</gene>
<evidence type="ECO:0000313" key="5">
    <source>
        <dbReference type="EMBL" id="QNS07684.1"/>
    </source>
</evidence>
<evidence type="ECO:0000259" key="4">
    <source>
        <dbReference type="SMART" id="SM00822"/>
    </source>
</evidence>
<dbReference type="AlphaFoldDB" id="A0A7H1BG29"/>
<protein>
    <submittedName>
        <fullName evidence="5">SDR family oxidoreductase</fullName>
    </submittedName>
</protein>
<keyword evidence="2" id="KW-0560">Oxidoreductase</keyword>